<dbReference type="InterPro" id="IPR036962">
    <property type="entry name" value="Glyco_hydro_3_N_sf"/>
</dbReference>
<feature type="region of interest" description="Disordered" evidence="3">
    <location>
        <begin position="1"/>
        <end position="28"/>
    </location>
</feature>
<keyword evidence="6" id="KW-1185">Reference proteome</keyword>
<protein>
    <submittedName>
        <fullName evidence="5">Glycoside hydrolase family 3 N-terminal domain-containing protein</fullName>
    </submittedName>
</protein>
<dbReference type="Pfam" id="PF01915">
    <property type="entry name" value="Glyco_hydro_3_C"/>
    <property type="match status" value="1"/>
</dbReference>
<accession>A0ABT9ICV4</accession>
<reference evidence="6" key="1">
    <citation type="submission" date="2023-05" db="EMBL/GenBank/DDBJ databases">
        <title>Draft genome of Pseudofrankia sp. BMG5.37.</title>
        <authorList>
            <person name="Gtari M."/>
            <person name="Ghodhbane F."/>
            <person name="Sbissi I."/>
        </authorList>
    </citation>
    <scope>NUCLEOTIDE SEQUENCE [LARGE SCALE GENOMIC DNA]</scope>
    <source>
        <strain evidence="6">BMG 814</strain>
    </source>
</reference>
<name>A0ABT9ICV4_9ACTN</name>
<dbReference type="Gene3D" id="2.60.40.10">
    <property type="entry name" value="Immunoglobulins"/>
    <property type="match status" value="1"/>
</dbReference>
<feature type="domain" description="Fibronectin type III-like" evidence="4">
    <location>
        <begin position="693"/>
        <end position="762"/>
    </location>
</feature>
<dbReference type="SUPFAM" id="SSF51445">
    <property type="entry name" value="(Trans)glycosidases"/>
    <property type="match status" value="1"/>
</dbReference>
<dbReference type="EMBL" id="JASNFN010000012">
    <property type="protein sequence ID" value="MDP5183397.1"/>
    <property type="molecule type" value="Genomic_DNA"/>
</dbReference>
<dbReference type="SMART" id="SM01217">
    <property type="entry name" value="Fn3_like"/>
    <property type="match status" value="1"/>
</dbReference>
<comment type="caution">
    <text evidence="5">The sequence shown here is derived from an EMBL/GenBank/DDBJ whole genome shotgun (WGS) entry which is preliminary data.</text>
</comment>
<dbReference type="InterPro" id="IPR017853">
    <property type="entry name" value="GH"/>
</dbReference>
<dbReference type="InterPro" id="IPR013783">
    <property type="entry name" value="Ig-like_fold"/>
</dbReference>
<dbReference type="Pfam" id="PF14310">
    <property type="entry name" value="Fn3-like"/>
    <property type="match status" value="1"/>
</dbReference>
<dbReference type="Proteomes" id="UP001233673">
    <property type="component" value="Unassembled WGS sequence"/>
</dbReference>
<proteinExistence type="inferred from homology"/>
<gene>
    <name evidence="5" type="ORF">QOZ88_12175</name>
</gene>
<dbReference type="InterPro" id="IPR050288">
    <property type="entry name" value="Cellulose_deg_GH3"/>
</dbReference>
<organism evidence="5 6">
    <name type="scientific">Blastococcus carthaginiensis</name>
    <dbReference type="NCBI Taxonomy" id="3050034"/>
    <lineage>
        <taxon>Bacteria</taxon>
        <taxon>Bacillati</taxon>
        <taxon>Actinomycetota</taxon>
        <taxon>Actinomycetes</taxon>
        <taxon>Geodermatophilales</taxon>
        <taxon>Geodermatophilaceae</taxon>
        <taxon>Blastococcus</taxon>
    </lineage>
</organism>
<evidence type="ECO:0000259" key="4">
    <source>
        <dbReference type="SMART" id="SM01217"/>
    </source>
</evidence>
<evidence type="ECO:0000256" key="3">
    <source>
        <dbReference type="SAM" id="MobiDB-lite"/>
    </source>
</evidence>
<evidence type="ECO:0000256" key="2">
    <source>
        <dbReference type="ARBA" id="ARBA00022801"/>
    </source>
</evidence>
<dbReference type="InterPro" id="IPR036881">
    <property type="entry name" value="Glyco_hydro_3_C_sf"/>
</dbReference>
<dbReference type="InterPro" id="IPR026891">
    <property type="entry name" value="Fn3-like"/>
</dbReference>
<dbReference type="InterPro" id="IPR002772">
    <property type="entry name" value="Glyco_hydro_3_C"/>
</dbReference>
<dbReference type="Gene3D" id="3.20.20.300">
    <property type="entry name" value="Glycoside hydrolase, family 3, N-terminal domain"/>
    <property type="match status" value="1"/>
</dbReference>
<dbReference type="Pfam" id="PF00933">
    <property type="entry name" value="Glyco_hydro_3"/>
    <property type="match status" value="1"/>
</dbReference>
<evidence type="ECO:0000313" key="6">
    <source>
        <dbReference type="Proteomes" id="UP001233673"/>
    </source>
</evidence>
<dbReference type="PRINTS" id="PR00133">
    <property type="entry name" value="GLHYDRLASE3"/>
</dbReference>
<dbReference type="PANTHER" id="PTHR42715">
    <property type="entry name" value="BETA-GLUCOSIDASE"/>
    <property type="match status" value="1"/>
</dbReference>
<dbReference type="SUPFAM" id="SSF52279">
    <property type="entry name" value="Beta-D-glucan exohydrolase, C-terminal domain"/>
    <property type="match status" value="1"/>
</dbReference>
<keyword evidence="2 5" id="KW-0378">Hydrolase</keyword>
<dbReference type="PANTHER" id="PTHR42715:SF10">
    <property type="entry name" value="BETA-GLUCOSIDASE"/>
    <property type="match status" value="1"/>
</dbReference>
<sequence length="796" mass="82466">MIEPPAADVPEPATLPGPPPADWTDPSRPLDERIRCLMALMTLEEKVAQLYGIWTAIGEGEDVAPNQHEFSEPLPPWEELTKPGLGQLTRVFGTGPVEPATGARVLAQTQRDLVANSRLGIPAIAHEECLAGFTAWQATVFPVPLAWGASFDPATVHRMAGAIGAQLRSVGVHQGLSPVLDVSFDARWGRTEETIGEDPYLVAVLGTAYTRGLEGAGVVATLKHFAGYSASGAGRNHAPVHLGPREFADVVLPPFEMALREGGARSVMHSYSAVDGVPPAADEALLTGLLRGTLGFDGVVVADYFGVSFLQSTQGVAGSPGEAAAQALAAGVDVELPTVRCYGEPLLELVRTGAVPEALVDRAVERVLRQKGELGLLDAGWDPEPPALRDGGLDLDPPELRALARTMAERSVVLLDNGGGVLPLRDPSSVAVVGPCADDVLSLMGCYAFPNHVGVQHPDVPLGIELPTLLEAVRSEYPRATVTTAQGCPVQEPDRSGIAEAVATASAAEVCIAVVGDVSGLFGRGTSGEGCDADDLRLPGAQAELLDALLGTGTPVVVVVLSGRPYALGEVAGRAAAVVQAFFPGEEGSGAVAGVLSGRVNPSGKLPVQVARTPGGSPATYLGPALGRAGGISSADPTPLFPFGFGLSYTTFAVDDVRLDGAHLGEVPAEVATDGSVELSCTVTNTGDRDGAEVVQLYLSDPVASVVQPVRRLIGFARVELAAGASARLTFGVHADRAAFTGRDLRRVVEPGELVLSVGTSSEDLPLRARVRLTGPVREAGPDRVLTTPVQVAPVR</sequence>
<evidence type="ECO:0000313" key="5">
    <source>
        <dbReference type="EMBL" id="MDP5183397.1"/>
    </source>
</evidence>
<dbReference type="RefSeq" id="WP_306000021.1">
    <property type="nucleotide sequence ID" value="NZ_JASNFN010000012.1"/>
</dbReference>
<dbReference type="InterPro" id="IPR001764">
    <property type="entry name" value="Glyco_hydro_3_N"/>
</dbReference>
<dbReference type="GO" id="GO:0016787">
    <property type="term" value="F:hydrolase activity"/>
    <property type="evidence" value="ECO:0007669"/>
    <property type="project" value="UniProtKB-KW"/>
</dbReference>
<comment type="similarity">
    <text evidence="1">Belongs to the glycosyl hydrolase 3 family.</text>
</comment>
<dbReference type="Gene3D" id="3.40.50.1700">
    <property type="entry name" value="Glycoside hydrolase family 3 C-terminal domain"/>
    <property type="match status" value="1"/>
</dbReference>
<evidence type="ECO:0000256" key="1">
    <source>
        <dbReference type="ARBA" id="ARBA00005336"/>
    </source>
</evidence>